<keyword evidence="1" id="KW-0238">DNA-binding</keyword>
<dbReference type="InterPro" id="IPR007159">
    <property type="entry name" value="SpoVT-AbrB_dom"/>
</dbReference>
<dbReference type="SUPFAM" id="SSF89447">
    <property type="entry name" value="AbrB/MazE/MraZ-like"/>
    <property type="match status" value="1"/>
</dbReference>
<dbReference type="SMART" id="SM00966">
    <property type="entry name" value="SpoVT_AbrB"/>
    <property type="match status" value="1"/>
</dbReference>
<dbReference type="PROSITE" id="PS51740">
    <property type="entry name" value="SPOVT_ABRB"/>
    <property type="match status" value="1"/>
</dbReference>
<dbReference type="GO" id="GO:0003677">
    <property type="term" value="F:DNA binding"/>
    <property type="evidence" value="ECO:0007669"/>
    <property type="project" value="UniProtKB-UniRule"/>
</dbReference>
<gene>
    <name evidence="3" type="ORF">A3A77_00300</name>
</gene>
<dbReference type="Proteomes" id="UP000178659">
    <property type="component" value="Unassembled WGS sequence"/>
</dbReference>
<evidence type="ECO:0000256" key="1">
    <source>
        <dbReference type="PROSITE-ProRule" id="PRU01076"/>
    </source>
</evidence>
<name>A0A1G1VBJ8_9BACT</name>
<sequence>MTYTVSITSQGQISIPTKLRDKLGLNKKGKAFVTEQNGKLIVEPVKDILELRGSLKTNKRPLTNDEIHDLFAKSVVDEYSKKIKRTK</sequence>
<dbReference type="NCBIfam" id="TIGR01439">
    <property type="entry name" value="lp_hng_hel_AbrB"/>
    <property type="match status" value="1"/>
</dbReference>
<organism evidence="3 4">
    <name type="scientific">Candidatus Blackburnbacteria bacterium RIFCSPLOWO2_01_FULL_40_20</name>
    <dbReference type="NCBI Taxonomy" id="1797519"/>
    <lineage>
        <taxon>Bacteria</taxon>
        <taxon>Candidatus Blackburniibacteriota</taxon>
    </lineage>
</organism>
<evidence type="ECO:0000313" key="3">
    <source>
        <dbReference type="EMBL" id="OGY12716.1"/>
    </source>
</evidence>
<dbReference type="Gene3D" id="2.10.260.10">
    <property type="match status" value="1"/>
</dbReference>
<dbReference type="AlphaFoldDB" id="A0A1G1VBJ8"/>
<proteinExistence type="predicted"/>
<comment type="caution">
    <text evidence="3">The sequence shown here is derived from an EMBL/GenBank/DDBJ whole genome shotgun (WGS) entry which is preliminary data.</text>
</comment>
<evidence type="ECO:0000259" key="2">
    <source>
        <dbReference type="PROSITE" id="PS51740"/>
    </source>
</evidence>
<feature type="domain" description="SpoVT-AbrB" evidence="2">
    <location>
        <begin position="2"/>
        <end position="47"/>
    </location>
</feature>
<accession>A0A1G1VBJ8</accession>
<dbReference type="Pfam" id="PF04014">
    <property type="entry name" value="MazE_antitoxin"/>
    <property type="match status" value="1"/>
</dbReference>
<reference evidence="3 4" key="1">
    <citation type="journal article" date="2016" name="Nat. Commun.">
        <title>Thousands of microbial genomes shed light on interconnected biogeochemical processes in an aquifer system.</title>
        <authorList>
            <person name="Anantharaman K."/>
            <person name="Brown C.T."/>
            <person name="Hug L.A."/>
            <person name="Sharon I."/>
            <person name="Castelle C.J."/>
            <person name="Probst A.J."/>
            <person name="Thomas B.C."/>
            <person name="Singh A."/>
            <person name="Wilkins M.J."/>
            <person name="Karaoz U."/>
            <person name="Brodie E.L."/>
            <person name="Williams K.H."/>
            <person name="Hubbard S.S."/>
            <person name="Banfield J.F."/>
        </authorList>
    </citation>
    <scope>NUCLEOTIDE SEQUENCE [LARGE SCALE GENOMIC DNA]</scope>
</reference>
<evidence type="ECO:0000313" key="4">
    <source>
        <dbReference type="Proteomes" id="UP000178659"/>
    </source>
</evidence>
<dbReference type="EMBL" id="MHCC01000025">
    <property type="protein sequence ID" value="OGY12716.1"/>
    <property type="molecule type" value="Genomic_DNA"/>
</dbReference>
<dbReference type="InterPro" id="IPR037914">
    <property type="entry name" value="SpoVT-AbrB_sf"/>
</dbReference>
<protein>
    <recommendedName>
        <fullName evidence="2">SpoVT-AbrB domain-containing protein</fullName>
    </recommendedName>
</protein>